<gene>
    <name evidence="2" type="ORF">GCM10025870_17220</name>
</gene>
<keyword evidence="3" id="KW-1185">Reference proteome</keyword>
<evidence type="ECO:0000313" key="2">
    <source>
        <dbReference type="EMBL" id="BDZ54649.1"/>
    </source>
</evidence>
<sequence length="76" mass="7340">MKRILATGFIAALATLGVAAVGAGPANAAPADAACFGQVHKTINTEGALGFTNVGDVVKAIGGQGKNATARSICGD</sequence>
<keyword evidence="1" id="KW-0732">Signal</keyword>
<dbReference type="Proteomes" id="UP001321477">
    <property type="component" value="Chromosome"/>
</dbReference>
<accession>A0ABM8H1H9</accession>
<proteinExistence type="predicted"/>
<name>A0ABM8H1H9_9MICO</name>
<feature type="signal peptide" evidence="1">
    <location>
        <begin position="1"/>
        <end position="28"/>
    </location>
</feature>
<protein>
    <recommendedName>
        <fullName evidence="4">Secreted protein</fullName>
    </recommendedName>
</protein>
<evidence type="ECO:0000313" key="3">
    <source>
        <dbReference type="Proteomes" id="UP001321477"/>
    </source>
</evidence>
<evidence type="ECO:0008006" key="4">
    <source>
        <dbReference type="Google" id="ProtNLM"/>
    </source>
</evidence>
<dbReference type="RefSeq" id="WP_234660468.1">
    <property type="nucleotide sequence ID" value="NZ_AP027734.1"/>
</dbReference>
<dbReference type="EMBL" id="AP027734">
    <property type="protein sequence ID" value="BDZ54649.1"/>
    <property type="molecule type" value="Genomic_DNA"/>
</dbReference>
<organism evidence="2 3">
    <name type="scientific">Agromyces marinus</name>
    <dbReference type="NCBI Taxonomy" id="1389020"/>
    <lineage>
        <taxon>Bacteria</taxon>
        <taxon>Bacillati</taxon>
        <taxon>Actinomycetota</taxon>
        <taxon>Actinomycetes</taxon>
        <taxon>Micrococcales</taxon>
        <taxon>Microbacteriaceae</taxon>
        <taxon>Agromyces</taxon>
    </lineage>
</organism>
<reference evidence="3" key="1">
    <citation type="journal article" date="2019" name="Int. J. Syst. Evol. Microbiol.">
        <title>The Global Catalogue of Microorganisms (GCM) 10K type strain sequencing project: providing services to taxonomists for standard genome sequencing and annotation.</title>
        <authorList>
            <consortium name="The Broad Institute Genomics Platform"/>
            <consortium name="The Broad Institute Genome Sequencing Center for Infectious Disease"/>
            <person name="Wu L."/>
            <person name="Ma J."/>
        </authorList>
    </citation>
    <scope>NUCLEOTIDE SEQUENCE [LARGE SCALE GENOMIC DNA]</scope>
    <source>
        <strain evidence="3">NBRC 109019</strain>
    </source>
</reference>
<feature type="chain" id="PRO_5045040504" description="Secreted protein" evidence="1">
    <location>
        <begin position="29"/>
        <end position="76"/>
    </location>
</feature>
<evidence type="ECO:0000256" key="1">
    <source>
        <dbReference type="SAM" id="SignalP"/>
    </source>
</evidence>